<dbReference type="EMBL" id="LR778301">
    <property type="protein sequence ID" value="CAB1370898.1"/>
    <property type="molecule type" value="Genomic_DNA"/>
</dbReference>
<name>A0A6S6Y0I6_9PROT</name>
<keyword evidence="2" id="KW-1134">Transmembrane beta strand</keyword>
<dbReference type="Gene3D" id="1.20.1600.10">
    <property type="entry name" value="Outer membrane efflux proteins (OEP)"/>
    <property type="match status" value="1"/>
</dbReference>
<evidence type="ECO:0000256" key="1">
    <source>
        <dbReference type="ARBA" id="ARBA00007613"/>
    </source>
</evidence>
<dbReference type="OrthoDB" id="9770517at2"/>
<organism evidence="4 5">
    <name type="scientific">Denitratisoma oestradiolicum</name>
    <dbReference type="NCBI Taxonomy" id="311182"/>
    <lineage>
        <taxon>Bacteria</taxon>
        <taxon>Pseudomonadati</taxon>
        <taxon>Pseudomonadota</taxon>
        <taxon>Betaproteobacteria</taxon>
        <taxon>Nitrosomonadales</taxon>
        <taxon>Sterolibacteriaceae</taxon>
        <taxon>Denitratisoma</taxon>
    </lineage>
</organism>
<dbReference type="GO" id="GO:0015562">
    <property type="term" value="F:efflux transmembrane transporter activity"/>
    <property type="evidence" value="ECO:0007669"/>
    <property type="project" value="InterPro"/>
</dbReference>
<dbReference type="GO" id="GO:0005886">
    <property type="term" value="C:plasma membrane"/>
    <property type="evidence" value="ECO:0007669"/>
    <property type="project" value="UniProtKB-SubCell"/>
</dbReference>
<dbReference type="Gene3D" id="2.20.200.10">
    <property type="entry name" value="Outer membrane efflux proteins (OEP)"/>
    <property type="match status" value="1"/>
</dbReference>
<keyword evidence="2" id="KW-0564">Palmitate</keyword>
<gene>
    <name evidence="4" type="ORF">DENOEST_3744</name>
</gene>
<dbReference type="RefSeq" id="WP_145770457.1">
    <property type="nucleotide sequence ID" value="NZ_LR778301.1"/>
</dbReference>
<keyword evidence="2" id="KW-0812">Transmembrane</keyword>
<evidence type="ECO:0000256" key="2">
    <source>
        <dbReference type="RuleBase" id="RU362097"/>
    </source>
</evidence>
<dbReference type="Pfam" id="PF02321">
    <property type="entry name" value="OEP"/>
    <property type="match status" value="2"/>
</dbReference>
<proteinExistence type="inferred from homology"/>
<keyword evidence="2" id="KW-0472">Membrane</keyword>
<sequence length="471" mass="49825">MNLNGILIAAAGAALLGGCAIGPDYQRPASASTLPIRYDQTSNQTAVPVASQWWKLFGDPVLDRLVEQALGGNADLLAAVARMEEADAAMRETGAALIPEVKLEAGASRTRASTATATPMPPGTPVLRDNRKAALTTTFELDVWGRLRRADEASRAQALAGRYARDTVRLSIAAQVSTRYLSLRALDVQVVAAADSEASQSASRKIMQSRLEAGAVSPLELYQAENALAAAQAQSASLRRQRAQVEHQLGLLVGQPELALAPGDLEQLPLPPLPPPGLPSSLLEARPDVRQAEEALIAANAQIGVVKAALFPTLSLTGSLGSESKALNSLFSTASGTGSLALGLTMPLLDSGRHSAQVDQATARQRQATADYQKAVHSAFKEVRDALVEVREDAEAEQAQSARLSSARKALQLMRVRHEAGYSAYAQVLEAQRAEDEARQAHAGTRQARLTAAVNLFKALGGGWQENPPPR</sequence>
<accession>A0A6S6Y0I6</accession>
<dbReference type="NCBIfam" id="TIGR01845">
    <property type="entry name" value="outer_NodT"/>
    <property type="match status" value="1"/>
</dbReference>
<dbReference type="InterPro" id="IPR003423">
    <property type="entry name" value="OMP_efflux"/>
</dbReference>
<keyword evidence="5" id="KW-1185">Reference proteome</keyword>
<comment type="subcellular location">
    <subcellularLocation>
        <location evidence="2">Cell membrane</location>
        <topology evidence="2">Lipid-anchor</topology>
    </subcellularLocation>
</comment>
<dbReference type="InterPro" id="IPR010131">
    <property type="entry name" value="MdtP/NodT-like"/>
</dbReference>
<reference evidence="4 5" key="1">
    <citation type="submission" date="2020-03" db="EMBL/GenBank/DDBJ databases">
        <authorList>
            <consortium name="Genoscope - CEA"/>
            <person name="William W."/>
        </authorList>
    </citation>
    <scope>NUCLEOTIDE SEQUENCE [LARGE SCALE GENOMIC DNA]</scope>
    <source>
        <strain evidence="5">DSM 16959</strain>
    </source>
</reference>
<comment type="similarity">
    <text evidence="1 2">Belongs to the outer membrane factor (OMF) (TC 1.B.17) family.</text>
</comment>
<feature type="coiled-coil region" evidence="3">
    <location>
        <begin position="221"/>
        <end position="248"/>
    </location>
</feature>
<dbReference type="KEGG" id="doe:DENOEST_3744"/>
<evidence type="ECO:0000313" key="4">
    <source>
        <dbReference type="EMBL" id="CAB1370898.1"/>
    </source>
</evidence>
<evidence type="ECO:0000313" key="5">
    <source>
        <dbReference type="Proteomes" id="UP000515733"/>
    </source>
</evidence>
<dbReference type="Proteomes" id="UP000515733">
    <property type="component" value="Chromosome"/>
</dbReference>
<dbReference type="SUPFAM" id="SSF56954">
    <property type="entry name" value="Outer membrane efflux proteins (OEP)"/>
    <property type="match status" value="1"/>
</dbReference>
<dbReference type="PANTHER" id="PTHR30203:SF30">
    <property type="entry name" value="OUTER MEMBRANE PROTEIN-RELATED"/>
    <property type="match status" value="1"/>
</dbReference>
<protein>
    <submittedName>
        <fullName evidence="4">RND transporter</fullName>
    </submittedName>
</protein>
<evidence type="ECO:0000256" key="3">
    <source>
        <dbReference type="SAM" id="Coils"/>
    </source>
</evidence>
<dbReference type="AlphaFoldDB" id="A0A6S6Y0I6"/>
<keyword evidence="3" id="KW-0175">Coiled coil</keyword>
<keyword evidence="2" id="KW-0449">Lipoprotein</keyword>
<dbReference type="PANTHER" id="PTHR30203">
    <property type="entry name" value="OUTER MEMBRANE CATION EFFLUX PROTEIN"/>
    <property type="match status" value="1"/>
</dbReference>